<organism evidence="3 4">
    <name type="scientific">Mycoplasmopsis alligatoris A21JP2</name>
    <dbReference type="NCBI Taxonomy" id="747682"/>
    <lineage>
        <taxon>Bacteria</taxon>
        <taxon>Bacillati</taxon>
        <taxon>Mycoplasmatota</taxon>
        <taxon>Mycoplasmoidales</taxon>
        <taxon>Metamycoplasmataceae</taxon>
        <taxon>Mycoplasmopsis</taxon>
    </lineage>
</organism>
<dbReference type="InterPro" id="IPR022382">
    <property type="entry name" value="Mycoplasma_peptidase_DUF31"/>
</dbReference>
<dbReference type="STRING" id="747682.MALL_0341"/>
<name>D4XWT6_9BACT</name>
<evidence type="ECO:0000259" key="2">
    <source>
        <dbReference type="Pfam" id="PF01732"/>
    </source>
</evidence>
<dbReference type="AlphaFoldDB" id="D4XWT6"/>
<feature type="domain" description="DUF31" evidence="2">
    <location>
        <begin position="28"/>
        <end position="248"/>
    </location>
</feature>
<comment type="caution">
    <text evidence="3">The sequence shown here is derived from an EMBL/GenBank/DDBJ whole genome shotgun (WGS) entry which is preliminary data.</text>
</comment>
<evidence type="ECO:0000313" key="4">
    <source>
        <dbReference type="Proteomes" id="UP000004757"/>
    </source>
</evidence>
<dbReference type="EMBL" id="ADNC01000027">
    <property type="protein sequence ID" value="EFF41133.1"/>
    <property type="molecule type" value="Genomic_DNA"/>
</dbReference>
<dbReference type="Pfam" id="PF01732">
    <property type="entry name" value="Mycop_pep_DUF31"/>
    <property type="match status" value="1"/>
</dbReference>
<gene>
    <name evidence="3" type="ORF">MALL_0341</name>
</gene>
<reference evidence="3 4" key="1">
    <citation type="submission" date="2010-03" db="EMBL/GenBank/DDBJ databases">
        <authorList>
            <person name="Glass J.I."/>
            <person name="Benders G.A."/>
            <person name="Durkin A.S."/>
            <person name="Farmerie W.G."/>
            <person name="Hlavinka K."/>
            <person name="Hostetler J."/>
            <person name="Jackson J."/>
            <person name="May M.A."/>
            <person name="Miller R.H."/>
            <person name="Paralanov V."/>
            <person name="Radune D."/>
            <person name="Szczypinski B."/>
            <person name="Brown D.R."/>
        </authorList>
    </citation>
    <scope>NUCLEOTIDE SEQUENCE [LARGE SCALE GENOMIC DNA]</scope>
    <source>
        <strain evidence="3 4">A21JP2</strain>
    </source>
</reference>
<dbReference type="Proteomes" id="UP000004757">
    <property type="component" value="Unassembled WGS sequence"/>
</dbReference>
<accession>D4XWT6</accession>
<keyword evidence="4" id="KW-1185">Reference proteome</keyword>
<proteinExistence type="predicted"/>
<dbReference type="eggNOG" id="ENOG503455W">
    <property type="taxonomic scope" value="Bacteria"/>
</dbReference>
<sequence length="339" mass="38723">MNKKAIEPFEESMKKPYEDELARLQKSNSNYLREDPKLMVDFGIFEFDVNLDLDNSNNKEFSSWIKSAIESFDQTNNFLKSNIVPNHDGKNIPYITYDYGSITNEFKDTKTKYPNLEFSKTKPHFVHLAGYPYNSINKSFYWTTNNISERYEKNTGKKSPDTEFDTPGGGKQTWPGTIYPNEDMSSFGKNNPRSHLNNFTYSSLNIWNRIFLEGYGYTSSSILSGLGSGASGSLAMNEYGLPIGIYTGSSTSDYSHLYPDSSERIDGGNFSYWVQNFTSVAKRNGKEVVMPAYNLIDDTNRARYGLQKTSYRSNLRILYPNGFENNIKSKKTAIFLKGY</sequence>
<protein>
    <submittedName>
        <fullName evidence="3">Conserved domain protein</fullName>
    </submittedName>
</protein>
<feature type="region of interest" description="Disordered" evidence="1">
    <location>
        <begin position="153"/>
        <end position="173"/>
    </location>
</feature>
<evidence type="ECO:0000256" key="1">
    <source>
        <dbReference type="SAM" id="MobiDB-lite"/>
    </source>
</evidence>
<evidence type="ECO:0000313" key="3">
    <source>
        <dbReference type="EMBL" id="EFF41133.1"/>
    </source>
</evidence>